<accession>A0ABD5W530</accession>
<evidence type="ECO:0000313" key="2">
    <source>
        <dbReference type="Proteomes" id="UP001596445"/>
    </source>
</evidence>
<dbReference type="PANTHER" id="PTHR10151:SF120">
    <property type="entry name" value="BIS(5'-ADENOSYL)-TRIPHOSPHATASE"/>
    <property type="match status" value="1"/>
</dbReference>
<keyword evidence="2" id="KW-1185">Reference proteome</keyword>
<dbReference type="AlphaFoldDB" id="A0ABD5W530"/>
<comment type="caution">
    <text evidence="1">The sequence shown here is derived from an EMBL/GenBank/DDBJ whole genome shotgun (WGS) entry which is preliminary data.</text>
</comment>
<sequence length="375" mass="41149">MPDEVFSGVDTDVSNVVVLFIDAYGFQQFQETHINHSFFNRIARRGRVTPLTSVYPSATPACVPTLHTGLQPVEHGQLGWNLYLSERNQVVEALPFQTKRGESIDPDEVSLFAGEPIYPQLEAAGIDTHIVEPFDSSDDPKTEGATTHTYSSPAEFGVQLRKLLENGTNQTYCYGYTPLVDAAGHAEGTCSALHSAELHCLSATLQRELCDRLQSDVAEETLLLLVADHGQTDSNPDENVNILSDPVVKQHLKRDRDGVPAISGSGRNLHLFLDDGSADRVRTHLLERLDALVLTRAEALDSELWGTRKPCQMFADRIGDLVVIPETTTVWHGKEPKELALIGDHGGLHPREQLVPFGAVTLDRLADDGTTLTPC</sequence>
<gene>
    <name evidence="1" type="ORF">ACFQQG_11960</name>
</gene>
<dbReference type="Proteomes" id="UP001596445">
    <property type="component" value="Unassembled WGS sequence"/>
</dbReference>
<dbReference type="InterPro" id="IPR002591">
    <property type="entry name" value="Phosphodiest/P_Trfase"/>
</dbReference>
<dbReference type="Pfam" id="PF01663">
    <property type="entry name" value="Phosphodiest"/>
    <property type="match status" value="1"/>
</dbReference>
<dbReference type="PANTHER" id="PTHR10151">
    <property type="entry name" value="ECTONUCLEOTIDE PYROPHOSPHATASE/PHOSPHODIESTERASE"/>
    <property type="match status" value="1"/>
</dbReference>
<evidence type="ECO:0000313" key="1">
    <source>
        <dbReference type="EMBL" id="MFC7058764.1"/>
    </source>
</evidence>
<protein>
    <submittedName>
        <fullName evidence="1">Alkaline phosphatase family protein</fullName>
    </submittedName>
</protein>
<name>A0ABD5W530_9EURY</name>
<organism evidence="1 2">
    <name type="scientific">Halovenus salina</name>
    <dbReference type="NCBI Taxonomy" id="1510225"/>
    <lineage>
        <taxon>Archaea</taxon>
        <taxon>Methanobacteriati</taxon>
        <taxon>Methanobacteriota</taxon>
        <taxon>Stenosarchaea group</taxon>
        <taxon>Halobacteria</taxon>
        <taxon>Halobacteriales</taxon>
        <taxon>Haloarculaceae</taxon>
        <taxon>Halovenus</taxon>
    </lineage>
</organism>
<proteinExistence type="predicted"/>
<dbReference type="RefSeq" id="WP_382185692.1">
    <property type="nucleotide sequence ID" value="NZ_JBHSZI010000001.1"/>
</dbReference>
<dbReference type="InterPro" id="IPR017850">
    <property type="entry name" value="Alkaline_phosphatase_core_sf"/>
</dbReference>
<dbReference type="EMBL" id="JBHSZI010000001">
    <property type="protein sequence ID" value="MFC7058764.1"/>
    <property type="molecule type" value="Genomic_DNA"/>
</dbReference>
<dbReference type="SUPFAM" id="SSF53649">
    <property type="entry name" value="Alkaline phosphatase-like"/>
    <property type="match status" value="1"/>
</dbReference>
<dbReference type="GO" id="GO:0016787">
    <property type="term" value="F:hydrolase activity"/>
    <property type="evidence" value="ECO:0007669"/>
    <property type="project" value="UniProtKB-ARBA"/>
</dbReference>
<dbReference type="Gene3D" id="3.40.720.10">
    <property type="entry name" value="Alkaline Phosphatase, subunit A"/>
    <property type="match status" value="1"/>
</dbReference>
<reference evidence="1 2" key="1">
    <citation type="journal article" date="2019" name="Int. J. Syst. Evol. Microbiol.">
        <title>The Global Catalogue of Microorganisms (GCM) 10K type strain sequencing project: providing services to taxonomists for standard genome sequencing and annotation.</title>
        <authorList>
            <consortium name="The Broad Institute Genomics Platform"/>
            <consortium name="The Broad Institute Genome Sequencing Center for Infectious Disease"/>
            <person name="Wu L."/>
            <person name="Ma J."/>
        </authorList>
    </citation>
    <scope>NUCLEOTIDE SEQUENCE [LARGE SCALE GENOMIC DNA]</scope>
    <source>
        <strain evidence="1 2">JCM 30072</strain>
    </source>
</reference>